<reference evidence="2" key="1">
    <citation type="submission" date="2023-03" db="EMBL/GenBank/DDBJ databases">
        <authorList>
            <person name="Steffen K."/>
            <person name="Cardenas P."/>
        </authorList>
    </citation>
    <scope>NUCLEOTIDE SEQUENCE</scope>
</reference>
<evidence type="ECO:0000313" key="3">
    <source>
        <dbReference type="Proteomes" id="UP001174909"/>
    </source>
</evidence>
<dbReference type="GO" id="GO:0005769">
    <property type="term" value="C:early endosome"/>
    <property type="evidence" value="ECO:0007669"/>
    <property type="project" value="TreeGrafter"/>
</dbReference>
<dbReference type="PANTHER" id="PTHR21448:SF0">
    <property type="entry name" value="PROTEIN PHOSPHATASE 1 REGULATORY SUBUNIT 21"/>
    <property type="match status" value="1"/>
</dbReference>
<feature type="domain" description="Protein phosphatase 1 regulatory subunit 21 C-terminal" evidence="1">
    <location>
        <begin position="10"/>
        <end position="69"/>
    </location>
</feature>
<protein>
    <submittedName>
        <fullName evidence="2">Protein phosphatase 1 regulatory subunit 21</fullName>
    </submittedName>
</protein>
<dbReference type="EMBL" id="CASHTH010001835">
    <property type="protein sequence ID" value="CAI8020564.1"/>
    <property type="molecule type" value="Genomic_DNA"/>
</dbReference>
<gene>
    <name evidence="2" type="ORF">GBAR_LOCUS12294</name>
</gene>
<evidence type="ECO:0000259" key="1">
    <source>
        <dbReference type="Pfam" id="PF21636"/>
    </source>
</evidence>
<organism evidence="2 3">
    <name type="scientific">Geodia barretti</name>
    <name type="common">Barrett's horny sponge</name>
    <dbReference type="NCBI Taxonomy" id="519541"/>
    <lineage>
        <taxon>Eukaryota</taxon>
        <taxon>Metazoa</taxon>
        <taxon>Porifera</taxon>
        <taxon>Demospongiae</taxon>
        <taxon>Heteroscleromorpha</taxon>
        <taxon>Tetractinellida</taxon>
        <taxon>Astrophorina</taxon>
        <taxon>Geodiidae</taxon>
        <taxon>Geodia</taxon>
    </lineage>
</organism>
<dbReference type="AlphaFoldDB" id="A0AA35RZJ3"/>
<dbReference type="InterPro" id="IPR040024">
    <property type="entry name" value="PPP1R21"/>
</dbReference>
<comment type="caution">
    <text evidence="2">The sequence shown here is derived from an EMBL/GenBank/DDBJ whole genome shotgun (WGS) entry which is preliminary data.</text>
</comment>
<accession>A0AA35RZJ3</accession>
<sequence>MKQLNHNVALRVKLTQDVDTARETIQHLQDQLATTSSSYEKQLSTMSDHLCELNDKMMRQSEELEVLRRNK</sequence>
<name>A0AA35RZJ3_GEOBA</name>
<proteinExistence type="predicted"/>
<dbReference type="GO" id="GO:0016020">
    <property type="term" value="C:membrane"/>
    <property type="evidence" value="ECO:0007669"/>
    <property type="project" value="TreeGrafter"/>
</dbReference>
<dbReference type="PANTHER" id="PTHR21448">
    <property type="entry name" value="SMOOTH MUSCLE MYOSIN HEAVY CHAIN-RELATED"/>
    <property type="match status" value="1"/>
</dbReference>
<dbReference type="Proteomes" id="UP001174909">
    <property type="component" value="Unassembled WGS sequence"/>
</dbReference>
<keyword evidence="3" id="KW-1185">Reference proteome</keyword>
<dbReference type="InterPro" id="IPR049372">
    <property type="entry name" value="PPP1R21_C"/>
</dbReference>
<dbReference type="Pfam" id="PF21636">
    <property type="entry name" value="PPP1R21_C"/>
    <property type="match status" value="1"/>
</dbReference>
<evidence type="ECO:0000313" key="2">
    <source>
        <dbReference type="EMBL" id="CAI8020564.1"/>
    </source>
</evidence>
<feature type="non-terminal residue" evidence="2">
    <location>
        <position position="1"/>
    </location>
</feature>